<comment type="subcellular location">
    <subcellularLocation>
        <location evidence="1">Membrane</location>
        <topology evidence="1">Multi-pass membrane protein</topology>
    </subcellularLocation>
</comment>
<protein>
    <submittedName>
        <fullName evidence="9">TrkA-C domain-containing protein</fullName>
    </submittedName>
</protein>
<sequence>MTAEQAQLFALMGVVFGLLIWGKLRYDLVAFLALFAAVALGLVPADHAFEGFGHAAVAVVALVFVVSRGLQNSGAIEWLAARVSDPERPLWSHIGLLSAVGAGLSAVINNVAALALLMQVDLQTAKKAGRSPSSTLMPLSFATILGGMITLIGTPPNIVVAQYRAEALGAPYGMFDFTPVGLIVAAVGILFVALVGWRLLPRGGRAPVEEAEASLYIAEVLAPDGAKVIGERLADLTPLTEEHDVNLLGITRGERRLPGLARYEELRAGDLLTVEGEPAAIEGFMAAAGLHHPAAWEAADADAGKISDQGDPPPDRKRDPRAAISGRLTLVEAIVPEGAWAAGRTAAGLRLAPRQGVVLLGVSRQGRRFREHVARLRMQPGDVLLLLGPRERMADVMGWLGVLPLEGRETPVLQRQKALFAALTFLAAVGIAAMGWLPLPVALVGVVGAYALGGVVRGREVYESIEWKAIVLLACLVPIAQAMEETGGAQLIADALVSATQGWPPIAILLALMAVTMTLSDFLNNVATALIAAPIGVSIARTIGVPEDPFLMGVAVAASCAFLTPIGHKNNTIIMGPGGYRFGDYWRMGLPLELLVLAVGGPAVWWIWG</sequence>
<evidence type="ECO:0000313" key="9">
    <source>
        <dbReference type="EMBL" id="SFI73281.1"/>
    </source>
</evidence>
<evidence type="ECO:0000256" key="7">
    <source>
        <dbReference type="SAM" id="Phobius"/>
    </source>
</evidence>
<dbReference type="EMBL" id="FOQH01000009">
    <property type="protein sequence ID" value="SFI73281.1"/>
    <property type="molecule type" value="Genomic_DNA"/>
</dbReference>
<proteinExistence type="predicted"/>
<keyword evidence="10" id="KW-1185">Reference proteome</keyword>
<feature type="transmembrane region" description="Helical" evidence="7">
    <location>
        <begin position="7"/>
        <end position="22"/>
    </location>
</feature>
<feature type="transmembrane region" description="Helical" evidence="7">
    <location>
        <begin position="418"/>
        <end position="436"/>
    </location>
</feature>
<keyword evidence="3 7" id="KW-0812">Transmembrane</keyword>
<dbReference type="GO" id="GO:0008324">
    <property type="term" value="F:monoatomic cation transmembrane transporter activity"/>
    <property type="evidence" value="ECO:0007669"/>
    <property type="project" value="InterPro"/>
</dbReference>
<dbReference type="PANTHER" id="PTHR43652:SF2">
    <property type="entry name" value="BASIC AMINO ACID ANTIPORTER YFCC-RELATED"/>
    <property type="match status" value="1"/>
</dbReference>
<feature type="transmembrane region" description="Helical" evidence="7">
    <location>
        <begin position="139"/>
        <end position="160"/>
    </location>
</feature>
<feature type="transmembrane region" description="Helical" evidence="7">
    <location>
        <begin position="442"/>
        <end position="458"/>
    </location>
</feature>
<reference evidence="9 10" key="1">
    <citation type="submission" date="2016-10" db="EMBL/GenBank/DDBJ databases">
        <authorList>
            <person name="de Groot N.N."/>
        </authorList>
    </citation>
    <scope>NUCLEOTIDE SEQUENCE [LARGE SCALE GENOMIC DNA]</scope>
    <source>
        <strain evidence="9 10">CGMCC 1.11030</strain>
    </source>
</reference>
<dbReference type="InterPro" id="IPR051679">
    <property type="entry name" value="DASS-Related_Transporters"/>
</dbReference>
<dbReference type="AlphaFoldDB" id="A0A1I3KL88"/>
<evidence type="ECO:0000256" key="5">
    <source>
        <dbReference type="ARBA" id="ARBA00022989"/>
    </source>
</evidence>
<evidence type="ECO:0000256" key="2">
    <source>
        <dbReference type="ARBA" id="ARBA00022448"/>
    </source>
</evidence>
<dbReference type="PROSITE" id="PS51202">
    <property type="entry name" value="RCK_C"/>
    <property type="match status" value="2"/>
</dbReference>
<dbReference type="RefSeq" id="WP_092862298.1">
    <property type="nucleotide sequence ID" value="NZ_FOQH01000009.1"/>
</dbReference>
<feature type="transmembrane region" description="Helical" evidence="7">
    <location>
        <begin position="180"/>
        <end position="200"/>
    </location>
</feature>
<accession>A0A1I3KL88</accession>
<feature type="domain" description="RCK C-terminal" evidence="8">
    <location>
        <begin position="318"/>
        <end position="402"/>
    </location>
</feature>
<evidence type="ECO:0000313" key="10">
    <source>
        <dbReference type="Proteomes" id="UP000199377"/>
    </source>
</evidence>
<feature type="transmembrane region" description="Helical" evidence="7">
    <location>
        <begin position="588"/>
        <end position="608"/>
    </location>
</feature>
<dbReference type="Pfam" id="PF02080">
    <property type="entry name" value="TrkA_C"/>
    <property type="match status" value="2"/>
</dbReference>
<evidence type="ECO:0000259" key="8">
    <source>
        <dbReference type="PROSITE" id="PS51202"/>
    </source>
</evidence>
<keyword evidence="6 7" id="KW-0472">Membrane</keyword>
<dbReference type="STRING" id="1114924.SAMN05216258_1095"/>
<feature type="domain" description="RCK C-terminal" evidence="8">
    <location>
        <begin position="205"/>
        <end position="290"/>
    </location>
</feature>
<evidence type="ECO:0000256" key="1">
    <source>
        <dbReference type="ARBA" id="ARBA00004141"/>
    </source>
</evidence>
<feature type="transmembrane region" description="Helical" evidence="7">
    <location>
        <begin position="90"/>
        <end position="118"/>
    </location>
</feature>
<dbReference type="OrthoDB" id="9809303at2"/>
<evidence type="ECO:0000256" key="3">
    <source>
        <dbReference type="ARBA" id="ARBA00022692"/>
    </source>
</evidence>
<gene>
    <name evidence="9" type="ORF">SAMN05216258_1095</name>
</gene>
<dbReference type="GO" id="GO:0006813">
    <property type="term" value="P:potassium ion transport"/>
    <property type="evidence" value="ECO:0007669"/>
    <property type="project" value="InterPro"/>
</dbReference>
<dbReference type="Gene3D" id="3.30.70.1450">
    <property type="entry name" value="Regulator of K+ conductance, C-terminal domain"/>
    <property type="match status" value="2"/>
</dbReference>
<dbReference type="InterPro" id="IPR006037">
    <property type="entry name" value="RCK_C"/>
</dbReference>
<feature type="transmembrane region" description="Helical" evidence="7">
    <location>
        <begin position="550"/>
        <end position="567"/>
    </location>
</feature>
<feature type="transmembrane region" description="Helical" evidence="7">
    <location>
        <begin position="28"/>
        <end position="45"/>
    </location>
</feature>
<keyword evidence="4" id="KW-0677">Repeat</keyword>
<dbReference type="Proteomes" id="UP000199377">
    <property type="component" value="Unassembled WGS sequence"/>
</dbReference>
<evidence type="ECO:0000256" key="4">
    <source>
        <dbReference type="ARBA" id="ARBA00022737"/>
    </source>
</evidence>
<dbReference type="Pfam" id="PF03600">
    <property type="entry name" value="CitMHS"/>
    <property type="match status" value="1"/>
</dbReference>
<keyword evidence="5 7" id="KW-1133">Transmembrane helix</keyword>
<organism evidence="9 10">
    <name type="scientific">Albimonas pacifica</name>
    <dbReference type="NCBI Taxonomy" id="1114924"/>
    <lineage>
        <taxon>Bacteria</taxon>
        <taxon>Pseudomonadati</taxon>
        <taxon>Pseudomonadota</taxon>
        <taxon>Alphaproteobacteria</taxon>
        <taxon>Rhodobacterales</taxon>
        <taxon>Paracoccaceae</taxon>
        <taxon>Albimonas</taxon>
    </lineage>
</organism>
<feature type="transmembrane region" description="Helical" evidence="7">
    <location>
        <begin position="526"/>
        <end position="544"/>
    </location>
</feature>
<dbReference type="InterPro" id="IPR036721">
    <property type="entry name" value="RCK_C_sf"/>
</dbReference>
<dbReference type="PANTHER" id="PTHR43652">
    <property type="entry name" value="BASIC AMINO ACID ANTIPORTER YFCC-RELATED"/>
    <property type="match status" value="1"/>
</dbReference>
<dbReference type="GO" id="GO:0005886">
    <property type="term" value="C:plasma membrane"/>
    <property type="evidence" value="ECO:0007669"/>
    <property type="project" value="TreeGrafter"/>
</dbReference>
<keyword evidence="2" id="KW-0813">Transport</keyword>
<name>A0A1I3KL88_9RHOB</name>
<dbReference type="SUPFAM" id="SSF116726">
    <property type="entry name" value="TrkA C-terminal domain-like"/>
    <property type="match status" value="2"/>
</dbReference>
<dbReference type="InterPro" id="IPR004680">
    <property type="entry name" value="Cit_transptr-like_dom"/>
</dbReference>
<evidence type="ECO:0000256" key="6">
    <source>
        <dbReference type="ARBA" id="ARBA00023136"/>
    </source>
</evidence>